<feature type="compositionally biased region" description="Basic residues" evidence="1">
    <location>
        <begin position="385"/>
        <end position="394"/>
    </location>
</feature>
<name>A0A0D0BNW6_9AGAR</name>
<evidence type="ECO:0008006" key="4">
    <source>
        <dbReference type="Google" id="ProtNLM"/>
    </source>
</evidence>
<dbReference type="Proteomes" id="UP000053593">
    <property type="component" value="Unassembled WGS sequence"/>
</dbReference>
<dbReference type="OrthoDB" id="2973696at2759"/>
<dbReference type="HOGENOM" id="CLU_302860_0_0_1"/>
<dbReference type="SUPFAM" id="SSF51197">
    <property type="entry name" value="Clavaminate synthase-like"/>
    <property type="match status" value="1"/>
</dbReference>
<dbReference type="Gene3D" id="2.60.120.650">
    <property type="entry name" value="Cupin"/>
    <property type="match status" value="1"/>
</dbReference>
<dbReference type="EMBL" id="KN834868">
    <property type="protein sequence ID" value="KIK51249.1"/>
    <property type="molecule type" value="Genomic_DNA"/>
</dbReference>
<evidence type="ECO:0000313" key="2">
    <source>
        <dbReference type="EMBL" id="KIK51249.1"/>
    </source>
</evidence>
<feature type="region of interest" description="Disordered" evidence="1">
    <location>
        <begin position="321"/>
        <end position="421"/>
    </location>
</feature>
<dbReference type="AlphaFoldDB" id="A0A0D0BNW6"/>
<keyword evidence="3" id="KW-1185">Reference proteome</keyword>
<gene>
    <name evidence="2" type="ORF">GYMLUDRAFT_64930</name>
</gene>
<feature type="region of interest" description="Disordered" evidence="1">
    <location>
        <begin position="146"/>
        <end position="167"/>
    </location>
</feature>
<organism evidence="2 3">
    <name type="scientific">Collybiopsis luxurians FD-317 M1</name>
    <dbReference type="NCBI Taxonomy" id="944289"/>
    <lineage>
        <taxon>Eukaryota</taxon>
        <taxon>Fungi</taxon>
        <taxon>Dikarya</taxon>
        <taxon>Basidiomycota</taxon>
        <taxon>Agaricomycotina</taxon>
        <taxon>Agaricomycetes</taxon>
        <taxon>Agaricomycetidae</taxon>
        <taxon>Agaricales</taxon>
        <taxon>Marasmiineae</taxon>
        <taxon>Omphalotaceae</taxon>
        <taxon>Collybiopsis</taxon>
        <taxon>Collybiopsis luxurians</taxon>
    </lineage>
</organism>
<protein>
    <recommendedName>
        <fullName evidence="4">JmjC domain-containing protein</fullName>
    </recommendedName>
</protein>
<evidence type="ECO:0000256" key="1">
    <source>
        <dbReference type="SAM" id="MobiDB-lite"/>
    </source>
</evidence>
<reference evidence="2 3" key="1">
    <citation type="submission" date="2014-04" db="EMBL/GenBank/DDBJ databases">
        <title>Evolutionary Origins and Diversification of the Mycorrhizal Mutualists.</title>
        <authorList>
            <consortium name="DOE Joint Genome Institute"/>
            <consortium name="Mycorrhizal Genomics Consortium"/>
            <person name="Kohler A."/>
            <person name="Kuo A."/>
            <person name="Nagy L.G."/>
            <person name="Floudas D."/>
            <person name="Copeland A."/>
            <person name="Barry K.W."/>
            <person name="Cichocki N."/>
            <person name="Veneault-Fourrey C."/>
            <person name="LaButti K."/>
            <person name="Lindquist E.A."/>
            <person name="Lipzen A."/>
            <person name="Lundell T."/>
            <person name="Morin E."/>
            <person name="Murat C."/>
            <person name="Riley R."/>
            <person name="Ohm R."/>
            <person name="Sun H."/>
            <person name="Tunlid A."/>
            <person name="Henrissat B."/>
            <person name="Grigoriev I.V."/>
            <person name="Hibbett D.S."/>
            <person name="Martin F."/>
        </authorList>
    </citation>
    <scope>NUCLEOTIDE SEQUENCE [LARGE SCALE GENOMIC DNA]</scope>
    <source>
        <strain evidence="2 3">FD-317 M1</strain>
    </source>
</reference>
<accession>A0A0D0BNW6</accession>
<feature type="compositionally biased region" description="Low complexity" evidence="1">
    <location>
        <begin position="146"/>
        <end position="161"/>
    </location>
</feature>
<proteinExistence type="predicted"/>
<evidence type="ECO:0000313" key="3">
    <source>
        <dbReference type="Proteomes" id="UP000053593"/>
    </source>
</evidence>
<sequence length="984" mass="109781">MGLGIIETDVDLCACLDAKLPLVHDANIELKMSEAIKSTNLSAFMLSLGDIKPAYLLQLETLIWKNLVLISRCKITAETMIDNVLNSIVDHNTFASFRGNIESFRAHFWKQFDPVKHHTSFLDLGAIIKEEPVAPSGHLETMYQTPAPTTTSSSFTPLSATESHPDSDALASLCSGHSNPRLSPSEKSDIYKLFLSSLTVDFSKINIPSLPNSLTQRISSSLTPPIIVNSPQSFPLNGANDPATLDLVISQPGIQSVSQIIRRDHLSVLEIYPSPTLDSNLDDGFDLDLDSGVTSTAAELSVDKSDSASCRVVLPIMSPSKDSGSTSKLALGVHGTSIPDAHATPPIQLRQSSRIAENKRKSEENGDDSSVKHLKVSNSQSSRKCSMKTKRWQMKRQNVGSKDFQAEPGRAQANQENKEGRQKVEYISTSEVPRLVICEDDSQQQFSSGPIDLYTTDSSKYFRYRGTHYRADIVEDLEDLAHRVNNWRCKLGLPTGPPSEWNDEMVDPIAISPIAVTHPNAPPIYTNTFDAFYRKSTREVQDILRRFPVVVLSGHEFGDVDVPRIMHDKSKYEEDKTEAVLTQASYEGFLLTDKIVNSLDNPLGGGVPALLQLATDICVAAYQYSNFPTDTYVQLMTWGLLAKANAVHEPHIDCTGMATWVAIEDGLKKWDIAFPPSSAAEAEVGMIEVYAGDMVWHRNYERGWRWVSILLDPGSMLIMRPGTVHSVTTIKDCVALGGHFFTSSTIKYTVNLIFHLFVGSHTVTNSPVDHEQQNLLRILLYWHKILYEGSDKYLGRIEQLAQDTLPHIPNILLFEDFKNLVMLLNYAELVSVVTPARYDSLELETFDPKPYLLPHKCARELRRWLCRHFQLTLEPPADDGHRDAERMEAILETSLLCQAHKLWTDVKQHAKLAVVGSTCSRLRKSKEVVEEITAAQVKDAIDSDLSDFPRFSERWPIETMKTPPPSYAFPSPLNGCRYVVKCNV</sequence>